<gene>
    <name evidence="2" type="ORF">BJP43_09055</name>
</gene>
<dbReference type="Pfam" id="PF06890">
    <property type="entry name" value="Phage_Mu_Gp45"/>
    <property type="match status" value="1"/>
</dbReference>
<dbReference type="Proteomes" id="UP000229055">
    <property type="component" value="Chromosome"/>
</dbReference>
<dbReference type="InterPro" id="IPR053861">
    <property type="entry name" value="Phage_Mu_Gp45_N"/>
</dbReference>
<evidence type="ECO:0000259" key="1">
    <source>
        <dbReference type="Pfam" id="PF06890"/>
    </source>
</evidence>
<sequence>MDISAAYRQLLRRVQMALSIGRVTATSDSGPIQKLQVQTPLEVRGDTPRMSDFGFSSGLPVGTDVVIAFLGGDRSSGVIIASNHQSHRQSGLKPGETVIYSQWGQLVKLTETGITIDADGQPVDVVNSTVVTITASEEVLAKTPVLKCTGDIIDNCESNTATLKQLREAYNDHDHQVKNVQGGHRTIDSTKPSKPVGG</sequence>
<accession>A0A2D3TF13</accession>
<dbReference type="AlphaFoldDB" id="A0A2D3TF13"/>
<evidence type="ECO:0000313" key="2">
    <source>
        <dbReference type="EMBL" id="ATW34379.1"/>
    </source>
</evidence>
<name>A0A2D3TF13_9ENTR</name>
<dbReference type="RefSeq" id="WP_234817423.1">
    <property type="nucleotide sequence ID" value="NZ_CP017613.1"/>
</dbReference>
<dbReference type="EMBL" id="CP017613">
    <property type="protein sequence ID" value="ATW34379.1"/>
    <property type="molecule type" value="Genomic_DNA"/>
</dbReference>
<evidence type="ECO:0000313" key="3">
    <source>
        <dbReference type="Proteomes" id="UP000229055"/>
    </source>
</evidence>
<reference evidence="3" key="2">
    <citation type="submission" date="2017-11" db="EMBL/GenBank/DDBJ databases">
        <title>PacBio sequencing of new strain of the secondary endosymbiont Candidatus Hamiltonella defensa.</title>
        <authorList>
            <person name="Strand M.R."/>
            <person name="Oliver K."/>
        </authorList>
    </citation>
    <scope>NUCLEOTIDE SEQUENCE [LARGE SCALE GENOMIC DNA]</scope>
    <source>
        <strain evidence="3">ZA17</strain>
    </source>
</reference>
<dbReference type="PIRSF" id="PIRSF012337">
    <property type="entry name" value="gp45"/>
    <property type="match status" value="1"/>
</dbReference>
<reference evidence="3" key="1">
    <citation type="submission" date="2016-10" db="EMBL/GenBank/DDBJ databases">
        <authorList>
            <person name="Chevignon G."/>
        </authorList>
    </citation>
    <scope>NUCLEOTIDE SEQUENCE [LARGE SCALE GENOMIC DNA]</scope>
    <source>
        <strain evidence="3">ZA17</strain>
    </source>
</reference>
<protein>
    <submittedName>
        <fullName evidence="2">Baseplate assembly protein</fullName>
    </submittedName>
</protein>
<organism evidence="2 3">
    <name type="scientific">Candidatus Williamhamiltonella defendens</name>
    <dbReference type="NCBI Taxonomy" id="138072"/>
    <lineage>
        <taxon>Bacteria</taxon>
        <taxon>Pseudomonadati</taxon>
        <taxon>Pseudomonadota</taxon>
        <taxon>Gammaproteobacteria</taxon>
        <taxon>Enterobacterales</taxon>
        <taxon>Enterobacteriaceae</taxon>
        <taxon>aphid secondary symbionts</taxon>
        <taxon>Candidatus Williamhamiltonella</taxon>
    </lineage>
</organism>
<proteinExistence type="predicted"/>
<dbReference type="InterPro" id="IPR014462">
    <property type="entry name" value="Phage_Mu_Gp45"/>
</dbReference>
<feature type="domain" description="Bacteriophage Mu Gp45 N-terminal" evidence="1">
    <location>
        <begin position="21"/>
        <end position="86"/>
    </location>
</feature>